<organism evidence="1 2">
    <name type="scientific">Megalops atlanticus</name>
    <name type="common">Tarpon</name>
    <name type="synonym">Clupea gigantea</name>
    <dbReference type="NCBI Taxonomy" id="7932"/>
    <lineage>
        <taxon>Eukaryota</taxon>
        <taxon>Metazoa</taxon>
        <taxon>Chordata</taxon>
        <taxon>Craniata</taxon>
        <taxon>Vertebrata</taxon>
        <taxon>Euteleostomi</taxon>
        <taxon>Actinopterygii</taxon>
        <taxon>Neopterygii</taxon>
        <taxon>Teleostei</taxon>
        <taxon>Elopiformes</taxon>
        <taxon>Megalopidae</taxon>
        <taxon>Megalops</taxon>
    </lineage>
</organism>
<evidence type="ECO:0000313" key="2">
    <source>
        <dbReference type="Proteomes" id="UP001046870"/>
    </source>
</evidence>
<reference evidence="1" key="1">
    <citation type="submission" date="2021-01" db="EMBL/GenBank/DDBJ databases">
        <authorList>
            <person name="Zahm M."/>
            <person name="Roques C."/>
            <person name="Cabau C."/>
            <person name="Klopp C."/>
            <person name="Donnadieu C."/>
            <person name="Jouanno E."/>
            <person name="Lampietro C."/>
            <person name="Louis A."/>
            <person name="Herpin A."/>
            <person name="Echchiki A."/>
            <person name="Berthelot C."/>
            <person name="Parey E."/>
            <person name="Roest-Crollius H."/>
            <person name="Braasch I."/>
            <person name="Postlethwait J."/>
            <person name="Bobe J."/>
            <person name="Montfort J."/>
            <person name="Bouchez O."/>
            <person name="Begum T."/>
            <person name="Mejri S."/>
            <person name="Adams A."/>
            <person name="Chen W.-J."/>
            <person name="Guiguen Y."/>
        </authorList>
    </citation>
    <scope>NUCLEOTIDE SEQUENCE</scope>
    <source>
        <strain evidence="1">YG-15Mar2019-1</strain>
        <tissue evidence="1">Brain</tissue>
    </source>
</reference>
<protein>
    <submittedName>
        <fullName evidence="1">Uncharacterized protein</fullName>
    </submittedName>
</protein>
<dbReference type="AlphaFoldDB" id="A0A9D3PRE6"/>
<dbReference type="PANTHER" id="PTHR36961">
    <property type="entry name" value="LEUKEMIA-ASSOCIATED PROTEIN 7"/>
    <property type="match status" value="1"/>
</dbReference>
<dbReference type="PANTHER" id="PTHR36961:SF1">
    <property type="entry name" value="LEUKEMIA-ASSOCIATED PROTEIN 7"/>
    <property type="match status" value="1"/>
</dbReference>
<dbReference type="EMBL" id="JAFDVH010000015">
    <property type="protein sequence ID" value="KAG7463439.1"/>
    <property type="molecule type" value="Genomic_DNA"/>
</dbReference>
<keyword evidence="2" id="KW-1185">Reference proteome</keyword>
<name>A0A9D3PRE6_MEGAT</name>
<dbReference type="InterPro" id="IPR031510">
    <property type="entry name" value="DLEU7"/>
</dbReference>
<evidence type="ECO:0000313" key="1">
    <source>
        <dbReference type="EMBL" id="KAG7463439.1"/>
    </source>
</evidence>
<dbReference type="OrthoDB" id="8788044at2759"/>
<sequence length="195" mass="22278">MHSAMFFRAMEHQAEALKFLKQVHLQQMPSDNRSVGSREDDKGVCEKEKQVTADLDSSIPTNVVTDYCTRSREKGDPLARHSVRTIAERARESIFTRLTEIASQVISVEEDICRSSSEDQRLSLHLKDSIELRNICARMSTSPACRQSERDLRELGHCLKCIVDSLLCCLCNNDCLWVSPATRRLREIYTTFPDI</sequence>
<gene>
    <name evidence="1" type="ORF">MATL_G00176580</name>
</gene>
<comment type="caution">
    <text evidence="1">The sequence shown here is derived from an EMBL/GenBank/DDBJ whole genome shotgun (WGS) entry which is preliminary data.</text>
</comment>
<accession>A0A9D3PRE6</accession>
<proteinExistence type="predicted"/>
<dbReference type="Pfam" id="PF15760">
    <property type="entry name" value="DLEU7"/>
    <property type="match status" value="1"/>
</dbReference>
<dbReference type="Proteomes" id="UP001046870">
    <property type="component" value="Chromosome 15"/>
</dbReference>